<reference evidence="14 15" key="1">
    <citation type="submission" date="2020-08" db="EMBL/GenBank/DDBJ databases">
        <title>Genomic Encyclopedia of Type Strains, Phase III (KMG-III): the genomes of soil and plant-associated and newly described type strains.</title>
        <authorList>
            <person name="Whitman W."/>
        </authorList>
    </citation>
    <scope>NUCLEOTIDE SEQUENCE [LARGE SCALE GENOMIC DNA]</scope>
    <source>
        <strain evidence="14 15">CECT 8654</strain>
    </source>
</reference>
<accession>A0A7W4W4E8</accession>
<dbReference type="RefSeq" id="WP_183409372.1">
    <property type="nucleotide sequence ID" value="NZ_JACHWY010000001.1"/>
</dbReference>
<dbReference type="Gene3D" id="2.170.130.10">
    <property type="entry name" value="TonB-dependent receptor, plug domain"/>
    <property type="match status" value="1"/>
</dbReference>
<dbReference type="PROSITE" id="PS52016">
    <property type="entry name" value="TONB_DEPENDENT_REC_3"/>
    <property type="match status" value="1"/>
</dbReference>
<name>A0A7W4W4E8_9GAMM</name>
<dbReference type="AlphaFoldDB" id="A0A7W4W4E8"/>
<dbReference type="InterPro" id="IPR012910">
    <property type="entry name" value="Plug_dom"/>
</dbReference>
<keyword evidence="7 9" id="KW-0472">Membrane</keyword>
<protein>
    <submittedName>
        <fullName evidence="14">Iron complex outermembrane receptor protein</fullName>
    </submittedName>
</protein>
<dbReference type="Proteomes" id="UP000537130">
    <property type="component" value="Unassembled WGS sequence"/>
</dbReference>
<keyword evidence="15" id="KW-1185">Reference proteome</keyword>
<keyword evidence="14" id="KW-0675">Receptor</keyword>
<evidence type="ECO:0000256" key="3">
    <source>
        <dbReference type="ARBA" id="ARBA00022452"/>
    </source>
</evidence>
<dbReference type="GO" id="GO:0009279">
    <property type="term" value="C:cell outer membrane"/>
    <property type="evidence" value="ECO:0007669"/>
    <property type="project" value="UniProtKB-SubCell"/>
</dbReference>
<dbReference type="GO" id="GO:0044718">
    <property type="term" value="P:siderophore transmembrane transport"/>
    <property type="evidence" value="ECO:0007669"/>
    <property type="project" value="TreeGrafter"/>
</dbReference>
<gene>
    <name evidence="14" type="ORF">FHR99_000928</name>
</gene>
<keyword evidence="8 9" id="KW-0998">Cell outer membrane</keyword>
<dbReference type="SUPFAM" id="SSF56935">
    <property type="entry name" value="Porins"/>
    <property type="match status" value="1"/>
</dbReference>
<dbReference type="PANTHER" id="PTHR30069:SF37">
    <property type="entry name" value="FERRIC VIBRIOBACTIN RECEPTOR VIUA"/>
    <property type="match status" value="1"/>
</dbReference>
<evidence type="ECO:0000259" key="12">
    <source>
        <dbReference type="Pfam" id="PF00593"/>
    </source>
</evidence>
<comment type="similarity">
    <text evidence="9 11">Belongs to the TonB-dependent receptor family.</text>
</comment>
<evidence type="ECO:0000313" key="14">
    <source>
        <dbReference type="EMBL" id="MBB3046692.1"/>
    </source>
</evidence>
<dbReference type="Gene3D" id="2.40.170.20">
    <property type="entry name" value="TonB-dependent receptor, beta-barrel domain"/>
    <property type="match status" value="1"/>
</dbReference>
<keyword evidence="4 9" id="KW-0812">Transmembrane</keyword>
<feature type="short sequence motif" description="TonB C-terminal box" evidence="10">
    <location>
        <begin position="637"/>
        <end position="654"/>
    </location>
</feature>
<keyword evidence="3 9" id="KW-1134">Transmembrane beta strand</keyword>
<dbReference type="PROSITE" id="PS01156">
    <property type="entry name" value="TONB_DEPENDENT_REC_2"/>
    <property type="match status" value="1"/>
</dbReference>
<evidence type="ECO:0000256" key="1">
    <source>
        <dbReference type="ARBA" id="ARBA00004571"/>
    </source>
</evidence>
<evidence type="ECO:0000256" key="2">
    <source>
        <dbReference type="ARBA" id="ARBA00022448"/>
    </source>
</evidence>
<organism evidence="14 15">
    <name type="scientific">Litorivivens lipolytica</name>
    <dbReference type="NCBI Taxonomy" id="1524264"/>
    <lineage>
        <taxon>Bacteria</taxon>
        <taxon>Pseudomonadati</taxon>
        <taxon>Pseudomonadota</taxon>
        <taxon>Gammaproteobacteria</taxon>
        <taxon>Litorivivens</taxon>
    </lineage>
</organism>
<feature type="domain" description="TonB-dependent receptor-like beta-barrel" evidence="12">
    <location>
        <begin position="203"/>
        <end position="625"/>
    </location>
</feature>
<evidence type="ECO:0000313" key="15">
    <source>
        <dbReference type="Proteomes" id="UP000537130"/>
    </source>
</evidence>
<feature type="domain" description="TonB-dependent receptor plug" evidence="13">
    <location>
        <begin position="71"/>
        <end position="178"/>
    </location>
</feature>
<evidence type="ECO:0000256" key="10">
    <source>
        <dbReference type="PROSITE-ProRule" id="PRU10144"/>
    </source>
</evidence>
<evidence type="ECO:0000256" key="7">
    <source>
        <dbReference type="ARBA" id="ARBA00023136"/>
    </source>
</evidence>
<keyword evidence="6 11" id="KW-0798">TonB box</keyword>
<dbReference type="InterPro" id="IPR039426">
    <property type="entry name" value="TonB-dep_rcpt-like"/>
</dbReference>
<evidence type="ECO:0000256" key="9">
    <source>
        <dbReference type="PROSITE-ProRule" id="PRU01360"/>
    </source>
</evidence>
<evidence type="ECO:0000256" key="6">
    <source>
        <dbReference type="ARBA" id="ARBA00023077"/>
    </source>
</evidence>
<evidence type="ECO:0000256" key="5">
    <source>
        <dbReference type="ARBA" id="ARBA00022729"/>
    </source>
</evidence>
<proteinExistence type="inferred from homology"/>
<dbReference type="InterPro" id="IPR000531">
    <property type="entry name" value="Beta-barrel_TonB"/>
</dbReference>
<keyword evidence="2 9" id="KW-0813">Transport</keyword>
<dbReference type="GO" id="GO:0015344">
    <property type="term" value="F:siderophore uptake transmembrane transporter activity"/>
    <property type="evidence" value="ECO:0007669"/>
    <property type="project" value="TreeGrafter"/>
</dbReference>
<evidence type="ECO:0000256" key="4">
    <source>
        <dbReference type="ARBA" id="ARBA00022692"/>
    </source>
</evidence>
<evidence type="ECO:0000256" key="8">
    <source>
        <dbReference type="ARBA" id="ARBA00023237"/>
    </source>
</evidence>
<comment type="caution">
    <text evidence="14">The sequence shown here is derived from an EMBL/GenBank/DDBJ whole genome shotgun (WGS) entry which is preliminary data.</text>
</comment>
<dbReference type="PANTHER" id="PTHR30069">
    <property type="entry name" value="TONB-DEPENDENT OUTER MEMBRANE RECEPTOR"/>
    <property type="match status" value="1"/>
</dbReference>
<keyword evidence="5" id="KW-0732">Signal</keyword>
<dbReference type="Pfam" id="PF07715">
    <property type="entry name" value="Plug"/>
    <property type="match status" value="1"/>
</dbReference>
<sequence length="654" mass="72629">MSNLGVRKSGPLSKTLTCIVVSSALFSPRVYAQDMLLADASGMDDLAELSLERLMEIDVFSVTKTPQPWRRAAAATYVLTGDDIRRAGVSNLPDALKLVPGLTVAQVDAHTWAVTARGFNSTLADKLEVLLDGRSLYTPLFSGVYWHKNNIPLGDVERIEVIRGPGAALWGANAVNGVINIVTRRAGETQGNQLAAGASHTGERYAYLRSGFSTESAASRLYVKGEAVSDYRTRSGRDAEDGYDAQRVGFRSDLTVAGGSELSLQGETYRDSVDRLGGGRDEEQRTDFLMATLSAQDDGLPRYDIRLIAEASDYDINGLFHEDRDTFSAEYRHHFHLGERHQVVAGLGYHLTKDEIESPNLNSLAFLPESARDETYDVYVQDVYTAIPDRLKLTFGVKAEHNDYSGLEIQPSLRLAYTPDDETTYWSALSRAVRIPTRLDHDFVIYAPQPAPAGIVIIRGSEDFEAEELIAWEAGYRNRINAISSVDLALFYNRYDELRGVDSSAFPALISNEGEGDSSGAELVLNWNPNESFITQLGYSYHHVDFERKRGSTDTSIANANRNDPRHQGFVRVNWRLNKHVNLDVRLRNVSELPDLAVAGYTEMDATLNWQISEGLSASLLGKNLLDPQHAEFRANNQRVEIPRTVQLNLRLDF</sequence>
<dbReference type="InterPro" id="IPR036942">
    <property type="entry name" value="Beta-barrel_TonB_sf"/>
</dbReference>
<dbReference type="InterPro" id="IPR037066">
    <property type="entry name" value="Plug_dom_sf"/>
</dbReference>
<evidence type="ECO:0000259" key="13">
    <source>
        <dbReference type="Pfam" id="PF07715"/>
    </source>
</evidence>
<dbReference type="InterPro" id="IPR010917">
    <property type="entry name" value="TonB_rcpt_CS"/>
</dbReference>
<dbReference type="EMBL" id="JACHWY010000001">
    <property type="protein sequence ID" value="MBB3046692.1"/>
    <property type="molecule type" value="Genomic_DNA"/>
</dbReference>
<evidence type="ECO:0000256" key="11">
    <source>
        <dbReference type="RuleBase" id="RU003357"/>
    </source>
</evidence>
<dbReference type="Pfam" id="PF00593">
    <property type="entry name" value="TonB_dep_Rec_b-barrel"/>
    <property type="match status" value="1"/>
</dbReference>
<comment type="subcellular location">
    <subcellularLocation>
        <location evidence="1 9">Cell outer membrane</location>
        <topology evidence="1 9">Multi-pass membrane protein</topology>
    </subcellularLocation>
</comment>